<keyword evidence="11" id="KW-0175">Coiled coil</keyword>
<evidence type="ECO:0000256" key="5">
    <source>
        <dbReference type="ARBA" id="ARBA00022989"/>
    </source>
</evidence>
<dbReference type="GO" id="GO:0004930">
    <property type="term" value="F:G protein-coupled receptor activity"/>
    <property type="evidence" value="ECO:0007669"/>
    <property type="project" value="UniProtKB-KW"/>
</dbReference>
<dbReference type="Pfam" id="PF01094">
    <property type="entry name" value="ANF_receptor"/>
    <property type="match status" value="1"/>
</dbReference>
<dbReference type="InterPro" id="IPR028082">
    <property type="entry name" value="Peripla_BP_I"/>
</dbReference>
<proteinExistence type="predicted"/>
<dbReference type="PRINTS" id="PR00248">
    <property type="entry name" value="GPCRMGR"/>
</dbReference>
<dbReference type="FunFam" id="3.40.50.2300:FF:000475">
    <property type="entry name" value="Olfactory receptor C family, g2"/>
    <property type="match status" value="1"/>
</dbReference>
<dbReference type="AlphaFoldDB" id="A0AAV7KMI7"/>
<dbReference type="InterPro" id="IPR000337">
    <property type="entry name" value="GPCR_3"/>
</dbReference>
<evidence type="ECO:0000256" key="9">
    <source>
        <dbReference type="ARBA" id="ARBA00023180"/>
    </source>
</evidence>
<keyword evidence="5" id="KW-1133">Transmembrane helix</keyword>
<dbReference type="SUPFAM" id="SSF53822">
    <property type="entry name" value="Periplasmic binding protein-like I"/>
    <property type="match status" value="2"/>
</dbReference>
<evidence type="ECO:0000256" key="7">
    <source>
        <dbReference type="ARBA" id="ARBA00023136"/>
    </source>
</evidence>
<evidence type="ECO:0000259" key="12">
    <source>
        <dbReference type="Pfam" id="PF01094"/>
    </source>
</evidence>
<evidence type="ECO:0000256" key="8">
    <source>
        <dbReference type="ARBA" id="ARBA00023170"/>
    </source>
</evidence>
<evidence type="ECO:0000313" key="14">
    <source>
        <dbReference type="Proteomes" id="UP001066276"/>
    </source>
</evidence>
<dbReference type="PANTHER" id="PTHR24061">
    <property type="entry name" value="CALCIUM-SENSING RECEPTOR-RELATED"/>
    <property type="match status" value="1"/>
</dbReference>
<evidence type="ECO:0000256" key="1">
    <source>
        <dbReference type="ARBA" id="ARBA00004651"/>
    </source>
</evidence>
<dbReference type="PRINTS" id="PR00592">
    <property type="entry name" value="CASENSINGR"/>
</dbReference>
<keyword evidence="9" id="KW-0325">Glycoprotein</keyword>
<comment type="subcellular location">
    <subcellularLocation>
        <location evidence="1">Cell membrane</location>
        <topology evidence="1">Multi-pass membrane protein</topology>
    </subcellularLocation>
</comment>
<keyword evidence="2" id="KW-1003">Cell membrane</keyword>
<dbReference type="EMBL" id="JANPWB010000016">
    <property type="protein sequence ID" value="KAJ1080401.1"/>
    <property type="molecule type" value="Genomic_DNA"/>
</dbReference>
<dbReference type="PANTHER" id="PTHR24061:SF599">
    <property type="entry name" value="G-PROTEIN COUPLED RECEPTORS FAMILY 3 PROFILE DOMAIN-CONTAINING PROTEIN"/>
    <property type="match status" value="1"/>
</dbReference>
<evidence type="ECO:0000256" key="2">
    <source>
        <dbReference type="ARBA" id="ARBA00022475"/>
    </source>
</evidence>
<dbReference type="Proteomes" id="UP001066276">
    <property type="component" value="Chromosome 12"/>
</dbReference>
<dbReference type="FunFam" id="3.40.50.2300:FF:000016">
    <property type="entry name" value="Taste 1 receptor member 2"/>
    <property type="match status" value="1"/>
</dbReference>
<evidence type="ECO:0000256" key="11">
    <source>
        <dbReference type="SAM" id="Coils"/>
    </source>
</evidence>
<dbReference type="GO" id="GO:0005886">
    <property type="term" value="C:plasma membrane"/>
    <property type="evidence" value="ECO:0007669"/>
    <property type="project" value="UniProtKB-SubCell"/>
</dbReference>
<keyword evidence="3" id="KW-0812">Transmembrane</keyword>
<feature type="domain" description="Receptor ligand binding region" evidence="12">
    <location>
        <begin position="19"/>
        <end position="476"/>
    </location>
</feature>
<dbReference type="InterPro" id="IPR001828">
    <property type="entry name" value="ANF_lig-bd_rcpt"/>
</dbReference>
<accession>A0AAV7KMI7</accession>
<keyword evidence="14" id="KW-1185">Reference proteome</keyword>
<keyword evidence="4" id="KW-0732">Signal</keyword>
<evidence type="ECO:0000256" key="4">
    <source>
        <dbReference type="ARBA" id="ARBA00022729"/>
    </source>
</evidence>
<protein>
    <recommendedName>
        <fullName evidence="12">Receptor ligand binding region domain-containing protein</fullName>
    </recommendedName>
</protein>
<name>A0AAV7KMI7_PLEWA</name>
<keyword evidence="10" id="KW-0807">Transducer</keyword>
<keyword evidence="8" id="KW-0675">Receptor</keyword>
<evidence type="ECO:0000256" key="3">
    <source>
        <dbReference type="ARBA" id="ARBA00022692"/>
    </source>
</evidence>
<organism evidence="13 14">
    <name type="scientific">Pleurodeles waltl</name>
    <name type="common">Iberian ribbed newt</name>
    <dbReference type="NCBI Taxonomy" id="8319"/>
    <lineage>
        <taxon>Eukaryota</taxon>
        <taxon>Metazoa</taxon>
        <taxon>Chordata</taxon>
        <taxon>Craniata</taxon>
        <taxon>Vertebrata</taxon>
        <taxon>Euteleostomi</taxon>
        <taxon>Amphibia</taxon>
        <taxon>Batrachia</taxon>
        <taxon>Caudata</taxon>
        <taxon>Salamandroidea</taxon>
        <taxon>Salamandridae</taxon>
        <taxon>Pleurodelinae</taxon>
        <taxon>Pleurodeles</taxon>
    </lineage>
</organism>
<dbReference type="InterPro" id="IPR000068">
    <property type="entry name" value="GPCR_3_Ca_sens_rcpt-rel"/>
</dbReference>
<keyword evidence="6" id="KW-0297">G-protein coupled receptor</keyword>
<evidence type="ECO:0000313" key="13">
    <source>
        <dbReference type="EMBL" id="KAJ1080401.1"/>
    </source>
</evidence>
<sequence length="545" mass="62599">MFIVIRPQFHFQNYQRIQGMVFAINEINNNPHLLANVTLGYRIYDSCTVLQRTLEGTFWMLTEREDPVPNYRYHRNPQLAAVIGDSASTRSIIMAHLLGRYKLPQVRQAGTKVTPAWTNKLVNKEFNKKELEQRVDKYQEQYVHRHNDKLKNKVRKFVVGDWVSYFSTSPLLSDRTQFPSFFRTIPSDDSQSRGMAKLVMHFGWTWVGLLAVDSDYGRQMIHILQQELIQGGVCIAFAESILTSRADRNAFYIVQVIKKSIAVAIVIISSDYDIAPVVDEMVKQNISGKVWIGSESWSTSTFFPMEKYAGALIGSLGFAIHSGEMKGFQDYLTHVQPSQYPGDTLIRKFWEEAFGCKWLYKESLLDSWNNNSVPCTGDEKFINLKVNYNEITDLRITYNIYSAVYAIALALQDLINCHPGDSPFFHGACGDILDFHPWQLLHYVKNVRYQTEVGTEAFFDTNGNPPARYDIVNWQLSPHGSVQHVKVGTYDPSAPLGQHLLVNASLIQWPGARSKRRMSFGRRSRFHPAIIRNRLSIRRFLFCPL</sequence>
<evidence type="ECO:0000256" key="10">
    <source>
        <dbReference type="ARBA" id="ARBA00023224"/>
    </source>
</evidence>
<dbReference type="Gene3D" id="3.40.50.2300">
    <property type="match status" value="2"/>
</dbReference>
<feature type="coiled-coil region" evidence="11">
    <location>
        <begin position="121"/>
        <end position="148"/>
    </location>
</feature>
<reference evidence="13" key="1">
    <citation type="journal article" date="2022" name="bioRxiv">
        <title>Sequencing and chromosome-scale assembly of the giantPleurodeles waltlgenome.</title>
        <authorList>
            <person name="Brown T."/>
            <person name="Elewa A."/>
            <person name="Iarovenko S."/>
            <person name="Subramanian E."/>
            <person name="Araus A.J."/>
            <person name="Petzold A."/>
            <person name="Susuki M."/>
            <person name="Suzuki K.-i.T."/>
            <person name="Hayashi T."/>
            <person name="Toyoda A."/>
            <person name="Oliveira C."/>
            <person name="Osipova E."/>
            <person name="Leigh N.D."/>
            <person name="Simon A."/>
            <person name="Yun M.H."/>
        </authorList>
    </citation>
    <scope>NUCLEOTIDE SEQUENCE</scope>
    <source>
        <strain evidence="13">20211129_DDA</strain>
        <tissue evidence="13">Liver</tissue>
    </source>
</reference>
<evidence type="ECO:0000256" key="6">
    <source>
        <dbReference type="ARBA" id="ARBA00023040"/>
    </source>
</evidence>
<gene>
    <name evidence="13" type="ORF">NDU88_000611</name>
</gene>
<comment type="caution">
    <text evidence="13">The sequence shown here is derived from an EMBL/GenBank/DDBJ whole genome shotgun (WGS) entry which is preliminary data.</text>
</comment>
<keyword evidence="7" id="KW-0472">Membrane</keyword>